<protein>
    <submittedName>
        <fullName evidence="2">DUF5134 domain-containing protein</fullName>
    </submittedName>
</protein>
<evidence type="ECO:0000256" key="1">
    <source>
        <dbReference type="SAM" id="Phobius"/>
    </source>
</evidence>
<feature type="transmembrane region" description="Helical" evidence="1">
    <location>
        <begin position="153"/>
        <end position="171"/>
    </location>
</feature>
<organism evidence="2 3">
    <name type="scientific">Streptomyces lunalinharesii</name>
    <dbReference type="NCBI Taxonomy" id="333384"/>
    <lineage>
        <taxon>Bacteria</taxon>
        <taxon>Bacillati</taxon>
        <taxon>Actinomycetota</taxon>
        <taxon>Actinomycetes</taxon>
        <taxon>Kitasatosporales</taxon>
        <taxon>Streptomycetaceae</taxon>
        <taxon>Streptomyces</taxon>
    </lineage>
</organism>
<feature type="transmembrane region" description="Helical" evidence="1">
    <location>
        <begin position="6"/>
        <end position="27"/>
    </location>
</feature>
<keyword evidence="1" id="KW-0472">Membrane</keyword>
<keyword evidence="1" id="KW-1133">Transmembrane helix</keyword>
<dbReference type="Pfam" id="PF17197">
    <property type="entry name" value="DUF5134"/>
    <property type="match status" value="1"/>
</dbReference>
<dbReference type="RefSeq" id="WP_344575291.1">
    <property type="nucleotide sequence ID" value="NZ_BAAARK010000006.1"/>
</dbReference>
<dbReference type="Proteomes" id="UP001500994">
    <property type="component" value="Unassembled WGS sequence"/>
</dbReference>
<evidence type="ECO:0000313" key="2">
    <source>
        <dbReference type="EMBL" id="GAA2658288.1"/>
    </source>
</evidence>
<keyword evidence="1" id="KW-0812">Transmembrane</keyword>
<sequence>MIAATGLRWLLSALFALPALYGLWSGLAPGKPATHRVDHLLHAAMGLAMIAMVWPWGMDLPAGPQVVLFVAGALWFAGAALFRADASHRAKASLAALPHVVMMGAMAWMVAAMDPSGMTATGGGGAMADMPGMDMSASVGAATMHLTGTGQRLAAVLLAVVLAVVALRWLAHAFDVARSGRADGSEAAVRHVGGALDPACHAAMGLGMAVMFALMA</sequence>
<reference evidence="2 3" key="1">
    <citation type="journal article" date="2019" name="Int. J. Syst. Evol. Microbiol.">
        <title>The Global Catalogue of Microorganisms (GCM) 10K type strain sequencing project: providing services to taxonomists for standard genome sequencing and annotation.</title>
        <authorList>
            <consortium name="The Broad Institute Genomics Platform"/>
            <consortium name="The Broad Institute Genome Sequencing Center for Infectious Disease"/>
            <person name="Wu L."/>
            <person name="Ma J."/>
        </authorList>
    </citation>
    <scope>NUCLEOTIDE SEQUENCE [LARGE SCALE GENOMIC DNA]</scope>
    <source>
        <strain evidence="2 3">JCM 16374</strain>
    </source>
</reference>
<comment type="caution">
    <text evidence="2">The sequence shown here is derived from an EMBL/GenBank/DDBJ whole genome shotgun (WGS) entry which is preliminary data.</text>
</comment>
<proteinExistence type="predicted"/>
<keyword evidence="3" id="KW-1185">Reference proteome</keyword>
<dbReference type="EMBL" id="BAAARK010000006">
    <property type="protein sequence ID" value="GAA2658288.1"/>
    <property type="molecule type" value="Genomic_DNA"/>
</dbReference>
<feature type="transmembrane region" description="Helical" evidence="1">
    <location>
        <begin position="94"/>
        <end position="113"/>
    </location>
</feature>
<gene>
    <name evidence="2" type="ORF">GCM10009864_26200</name>
</gene>
<evidence type="ECO:0000313" key="3">
    <source>
        <dbReference type="Proteomes" id="UP001500994"/>
    </source>
</evidence>
<accession>A0ABN3RQI5</accession>
<dbReference type="InterPro" id="IPR033458">
    <property type="entry name" value="DUF5134"/>
</dbReference>
<feature type="transmembrane region" description="Helical" evidence="1">
    <location>
        <begin position="39"/>
        <end position="56"/>
    </location>
</feature>
<feature type="transmembrane region" description="Helical" evidence="1">
    <location>
        <begin position="62"/>
        <end position="82"/>
    </location>
</feature>
<name>A0ABN3RQI5_9ACTN</name>